<dbReference type="Pfam" id="PF26113">
    <property type="entry name" value="GH16_XgeA"/>
    <property type="match status" value="1"/>
</dbReference>
<reference evidence="2 3" key="1">
    <citation type="journal article" date="2011" name="J. Gen. Appl. Microbiol.">
        <title>Draft genome sequencing of the enigmatic basidiomycete Mixia osmundae.</title>
        <authorList>
            <person name="Nishida H."/>
            <person name="Nagatsuka Y."/>
            <person name="Sugiyama J."/>
        </authorList>
    </citation>
    <scope>NUCLEOTIDE SEQUENCE [LARGE SCALE GENOMIC DNA]</scope>
    <source>
        <strain evidence="3">CBS 9802 / IAM 14324 / JCM 22182 / KY 12970</strain>
    </source>
</reference>
<dbReference type="STRING" id="764103.G7E0A7"/>
<dbReference type="InterPro" id="IPR000757">
    <property type="entry name" value="Beta-glucanase-like"/>
</dbReference>
<reference evidence="2 3" key="2">
    <citation type="journal article" date="2012" name="Open Biol.">
        <title>Characteristics of nucleosomes and linker DNA regions on the genome of the basidiomycete Mixia osmundae revealed by mono- and dinucleosome mapping.</title>
        <authorList>
            <person name="Nishida H."/>
            <person name="Kondo S."/>
            <person name="Matsumoto T."/>
            <person name="Suzuki Y."/>
            <person name="Yoshikawa H."/>
            <person name="Taylor T.D."/>
            <person name="Sugiyama J."/>
        </authorList>
    </citation>
    <scope>NUCLEOTIDE SEQUENCE [LARGE SCALE GENOMIC DNA]</scope>
    <source>
        <strain evidence="3">CBS 9802 / IAM 14324 / JCM 22182 / KY 12970</strain>
    </source>
</reference>
<dbReference type="SUPFAM" id="SSF49899">
    <property type="entry name" value="Concanavalin A-like lectins/glucanases"/>
    <property type="match status" value="1"/>
</dbReference>
<dbReference type="InParanoid" id="G7E0A7"/>
<proteinExistence type="predicted"/>
<gene>
    <name evidence="2" type="primary">Mo02932</name>
    <name evidence="2" type="ORF">E5Q_02932</name>
</gene>
<dbReference type="PANTHER" id="PTHR10963">
    <property type="entry name" value="GLYCOSYL HYDROLASE-RELATED"/>
    <property type="match status" value="1"/>
</dbReference>
<dbReference type="GO" id="GO:0005975">
    <property type="term" value="P:carbohydrate metabolic process"/>
    <property type="evidence" value="ECO:0007669"/>
    <property type="project" value="InterPro"/>
</dbReference>
<dbReference type="InterPro" id="IPR050546">
    <property type="entry name" value="Glycosyl_Hydrlase_16"/>
</dbReference>
<dbReference type="PANTHER" id="PTHR10963:SF53">
    <property type="entry name" value="GH16 DOMAIN-CONTAINING PROTEIN"/>
    <property type="match status" value="1"/>
</dbReference>
<evidence type="ECO:0000259" key="1">
    <source>
        <dbReference type="PROSITE" id="PS51762"/>
    </source>
</evidence>
<dbReference type="HOGENOM" id="CLU_054797_0_0_1"/>
<accession>G7E0A7</accession>
<evidence type="ECO:0000313" key="3">
    <source>
        <dbReference type="Proteomes" id="UP000009131"/>
    </source>
</evidence>
<dbReference type="InterPro" id="IPR013320">
    <property type="entry name" value="ConA-like_dom_sf"/>
</dbReference>
<name>G7E0A7_MIXOS</name>
<organism evidence="2 3">
    <name type="scientific">Mixia osmundae (strain CBS 9802 / IAM 14324 / JCM 22182 / KY 12970)</name>
    <dbReference type="NCBI Taxonomy" id="764103"/>
    <lineage>
        <taxon>Eukaryota</taxon>
        <taxon>Fungi</taxon>
        <taxon>Dikarya</taxon>
        <taxon>Basidiomycota</taxon>
        <taxon>Pucciniomycotina</taxon>
        <taxon>Mixiomycetes</taxon>
        <taxon>Mixiales</taxon>
        <taxon>Mixiaceae</taxon>
        <taxon>Mixia</taxon>
    </lineage>
</organism>
<feature type="domain" description="GH16" evidence="1">
    <location>
        <begin position="7"/>
        <end position="244"/>
    </location>
</feature>
<protein>
    <recommendedName>
        <fullName evidence="1">GH16 domain-containing protein</fullName>
    </recommendedName>
</protein>
<sequence>MLDKLKRSRAKLVWQETWSADYGSRWTAHEGGGGFGNEEIQHYSDAQVQCAPSHLTVHGHSDPEGNSFKSAKLICETPLGIPRGYIEAQVKHLPCSSGLWPALWLLPKQVIDGSIQWPALGEVDIMETFGLDEQVTHAAHWGTHHLPEDGGKHHAQSHAHKPSQTVGLAFWPADEHGVRLEWYSDRERVAECRCPSPPFAKDLSDFCLILNLAMGGTATQWKTPKAGRHTFELGDISLYDARPF</sequence>
<evidence type="ECO:0000313" key="2">
    <source>
        <dbReference type="EMBL" id="GAA96267.1"/>
    </source>
</evidence>
<dbReference type="Gene3D" id="2.60.120.200">
    <property type="match status" value="1"/>
</dbReference>
<keyword evidence="3" id="KW-1185">Reference proteome</keyword>
<dbReference type="GO" id="GO:0004553">
    <property type="term" value="F:hydrolase activity, hydrolyzing O-glycosyl compounds"/>
    <property type="evidence" value="ECO:0007669"/>
    <property type="project" value="InterPro"/>
</dbReference>
<dbReference type="Proteomes" id="UP000009131">
    <property type="component" value="Unassembled WGS sequence"/>
</dbReference>
<dbReference type="eggNOG" id="ENOG502SKUZ">
    <property type="taxonomic scope" value="Eukaryota"/>
</dbReference>
<comment type="caution">
    <text evidence="2">The sequence shown here is derived from an EMBL/GenBank/DDBJ whole genome shotgun (WGS) entry which is preliminary data.</text>
</comment>
<dbReference type="OrthoDB" id="192832at2759"/>
<dbReference type="AlphaFoldDB" id="G7E0A7"/>
<dbReference type="EMBL" id="BABT02000076">
    <property type="protein sequence ID" value="GAA96267.1"/>
    <property type="molecule type" value="Genomic_DNA"/>
</dbReference>
<dbReference type="PROSITE" id="PS51762">
    <property type="entry name" value="GH16_2"/>
    <property type="match status" value="1"/>
</dbReference>